<dbReference type="InterPro" id="IPR022603">
    <property type="entry name" value="DUF3152"/>
</dbReference>
<name>A0ABW7UMU0_9ACTN</name>
<comment type="caution">
    <text evidence="3">The sequence shown here is derived from an EMBL/GenBank/DDBJ whole genome shotgun (WGS) entry which is preliminary data.</text>
</comment>
<sequence>MSGGRPPASAAGSRGLRSASPAVGGAADPLGRDESVFGGPPTRAAEARPPRFGVLSAGARVRPDSPGAAQGAPAAGAAAGGSGAQSAAPSAGTGADAPAGARSGAGAPAGVFVPRPRQEYIDAFDAFDDERFGGANPPPGGGDGGSEPDEADGGIPGPRRAKGGKGRAFAGVAAAAVTTVLAVVVAGQVADGGRDGSESSAATGAPRHDAYDATRGGSRQTPAEPPQAPTSYEGRMAAPYELSSHLTGSGDFQAVGGHEKAPGKGQVVRYRVDVEQGLPLDGKLFAEAVHKTLNDDRSWGHGGTRTFERVAGREADWVITLASPGTTAKWCARSGLDTTVDNVSCDSASTERVMINAYRWAQGAETYGHDRMFAYRQMLINHEVGHRLGHNHEKCPKQGAPAPVMLQQTKYLTTDGVTCKPNSWPFPAS</sequence>
<accession>A0ABW7UMU0</accession>
<feature type="compositionally biased region" description="Low complexity" evidence="1">
    <location>
        <begin position="84"/>
        <end position="110"/>
    </location>
</feature>
<evidence type="ECO:0000313" key="4">
    <source>
        <dbReference type="Proteomes" id="UP001611548"/>
    </source>
</evidence>
<dbReference type="Pfam" id="PF11350">
    <property type="entry name" value="DUF3152"/>
    <property type="match status" value="1"/>
</dbReference>
<feature type="region of interest" description="Disordered" evidence="1">
    <location>
        <begin position="1"/>
        <end position="114"/>
    </location>
</feature>
<feature type="compositionally biased region" description="Low complexity" evidence="1">
    <location>
        <begin position="7"/>
        <end position="22"/>
    </location>
</feature>
<feature type="compositionally biased region" description="Low complexity" evidence="1">
    <location>
        <begin position="65"/>
        <end position="77"/>
    </location>
</feature>
<evidence type="ECO:0000313" key="3">
    <source>
        <dbReference type="EMBL" id="MFI1963970.1"/>
    </source>
</evidence>
<protein>
    <submittedName>
        <fullName evidence="3">DUF3152 domain-containing protein</fullName>
    </submittedName>
</protein>
<proteinExistence type="predicted"/>
<reference evidence="3 4" key="1">
    <citation type="submission" date="2024-10" db="EMBL/GenBank/DDBJ databases">
        <title>The Natural Products Discovery Center: Release of the First 8490 Sequenced Strains for Exploring Actinobacteria Biosynthetic Diversity.</title>
        <authorList>
            <person name="Kalkreuter E."/>
            <person name="Kautsar S.A."/>
            <person name="Yang D."/>
            <person name="Bader C.D."/>
            <person name="Teijaro C.N."/>
            <person name="Fluegel L."/>
            <person name="Davis C.M."/>
            <person name="Simpson J.R."/>
            <person name="Lauterbach L."/>
            <person name="Steele A.D."/>
            <person name="Gui C."/>
            <person name="Meng S."/>
            <person name="Li G."/>
            <person name="Viehrig K."/>
            <person name="Ye F."/>
            <person name="Su P."/>
            <person name="Kiefer A.F."/>
            <person name="Nichols A."/>
            <person name="Cepeda A.J."/>
            <person name="Yan W."/>
            <person name="Fan B."/>
            <person name="Jiang Y."/>
            <person name="Adhikari A."/>
            <person name="Zheng C.-J."/>
            <person name="Schuster L."/>
            <person name="Cowan T.M."/>
            <person name="Smanski M.J."/>
            <person name="Chevrette M.G."/>
            <person name="De Carvalho L.P.S."/>
            <person name="Shen B."/>
        </authorList>
    </citation>
    <scope>NUCLEOTIDE SEQUENCE [LARGE SCALE GENOMIC DNA]</scope>
    <source>
        <strain evidence="3 4">NPDC020327</strain>
    </source>
</reference>
<evidence type="ECO:0000256" key="1">
    <source>
        <dbReference type="SAM" id="MobiDB-lite"/>
    </source>
</evidence>
<keyword evidence="4" id="KW-1185">Reference proteome</keyword>
<feature type="region of interest" description="Disordered" evidence="1">
    <location>
        <begin position="129"/>
        <end position="165"/>
    </location>
</feature>
<organism evidence="3 4">
    <name type="scientific">Streptomyces pathocidini</name>
    <dbReference type="NCBI Taxonomy" id="1650571"/>
    <lineage>
        <taxon>Bacteria</taxon>
        <taxon>Bacillati</taxon>
        <taxon>Actinomycetota</taxon>
        <taxon>Actinomycetes</taxon>
        <taxon>Kitasatosporales</taxon>
        <taxon>Streptomycetaceae</taxon>
        <taxon>Streptomyces</taxon>
    </lineage>
</organism>
<gene>
    <name evidence="3" type="ORF">ACH429_07515</name>
</gene>
<dbReference type="SUPFAM" id="SSF55486">
    <property type="entry name" value="Metalloproteases ('zincins'), catalytic domain"/>
    <property type="match status" value="1"/>
</dbReference>
<dbReference type="Proteomes" id="UP001611548">
    <property type="component" value="Unassembled WGS sequence"/>
</dbReference>
<dbReference type="RefSeq" id="WP_398718128.1">
    <property type="nucleotide sequence ID" value="NZ_JBIRWE010000002.1"/>
</dbReference>
<dbReference type="EMBL" id="JBIRWE010000002">
    <property type="protein sequence ID" value="MFI1963970.1"/>
    <property type="molecule type" value="Genomic_DNA"/>
</dbReference>
<feature type="region of interest" description="Disordered" evidence="1">
    <location>
        <begin position="191"/>
        <end position="232"/>
    </location>
</feature>
<feature type="domain" description="DUF3152" evidence="2">
    <location>
        <begin position="246"/>
        <end position="427"/>
    </location>
</feature>
<evidence type="ECO:0000259" key="2">
    <source>
        <dbReference type="Pfam" id="PF11350"/>
    </source>
</evidence>